<sequence length="104" mass="11464">MHLGSHCGVFNDHIQAEASQRGLIFRSEIDTCPTDAISNDINKPTSIDATTSPSIDTGRVSEKKEFEVCGNLFDGETTMRSDKSGGKKMRNWKKMKRTKGGSQL</sequence>
<dbReference type="Proteomes" id="UP000712281">
    <property type="component" value="Unassembled WGS sequence"/>
</dbReference>
<evidence type="ECO:0000313" key="2">
    <source>
        <dbReference type="EMBL" id="KAF2607665.1"/>
    </source>
</evidence>
<organism evidence="2 3">
    <name type="scientific">Brassica cretica</name>
    <name type="common">Mustard</name>
    <dbReference type="NCBI Taxonomy" id="69181"/>
    <lineage>
        <taxon>Eukaryota</taxon>
        <taxon>Viridiplantae</taxon>
        <taxon>Streptophyta</taxon>
        <taxon>Embryophyta</taxon>
        <taxon>Tracheophyta</taxon>
        <taxon>Spermatophyta</taxon>
        <taxon>Magnoliopsida</taxon>
        <taxon>eudicotyledons</taxon>
        <taxon>Gunneridae</taxon>
        <taxon>Pentapetalae</taxon>
        <taxon>rosids</taxon>
        <taxon>malvids</taxon>
        <taxon>Brassicales</taxon>
        <taxon>Brassicaceae</taxon>
        <taxon>Brassiceae</taxon>
        <taxon>Brassica</taxon>
    </lineage>
</organism>
<accession>A0A8S9LKK8</accession>
<feature type="compositionally biased region" description="Polar residues" evidence="1">
    <location>
        <begin position="36"/>
        <end position="55"/>
    </location>
</feature>
<reference evidence="2" key="1">
    <citation type="submission" date="2019-12" db="EMBL/GenBank/DDBJ databases">
        <title>Genome sequencing and annotation of Brassica cretica.</title>
        <authorList>
            <person name="Studholme D.J."/>
            <person name="Sarris P.F."/>
        </authorList>
    </citation>
    <scope>NUCLEOTIDE SEQUENCE</scope>
    <source>
        <strain evidence="2">PFS-001/15</strain>
        <tissue evidence="2">Leaf</tissue>
    </source>
</reference>
<comment type="caution">
    <text evidence="2">The sequence shown here is derived from an EMBL/GenBank/DDBJ whole genome shotgun (WGS) entry which is preliminary data.</text>
</comment>
<protein>
    <submittedName>
        <fullName evidence="2">Uncharacterized protein</fullName>
    </submittedName>
</protein>
<gene>
    <name evidence="2" type="ORF">F2Q68_00045064</name>
</gene>
<proteinExistence type="predicted"/>
<dbReference type="AlphaFoldDB" id="A0A8S9LKK8"/>
<evidence type="ECO:0000313" key="3">
    <source>
        <dbReference type="Proteomes" id="UP000712281"/>
    </source>
</evidence>
<feature type="region of interest" description="Disordered" evidence="1">
    <location>
        <begin position="77"/>
        <end position="104"/>
    </location>
</feature>
<name>A0A8S9LKK8_BRACR</name>
<feature type="compositionally biased region" description="Basic residues" evidence="1">
    <location>
        <begin position="86"/>
        <end position="104"/>
    </location>
</feature>
<feature type="region of interest" description="Disordered" evidence="1">
    <location>
        <begin position="36"/>
        <end position="59"/>
    </location>
</feature>
<dbReference type="EMBL" id="QGKW02000276">
    <property type="protein sequence ID" value="KAF2607665.1"/>
    <property type="molecule type" value="Genomic_DNA"/>
</dbReference>
<evidence type="ECO:0000256" key="1">
    <source>
        <dbReference type="SAM" id="MobiDB-lite"/>
    </source>
</evidence>